<dbReference type="Proteomes" id="UP001472677">
    <property type="component" value="Unassembled WGS sequence"/>
</dbReference>
<protein>
    <submittedName>
        <fullName evidence="1">Uncharacterized protein</fullName>
    </submittedName>
</protein>
<evidence type="ECO:0000313" key="1">
    <source>
        <dbReference type="EMBL" id="KAK8572977.1"/>
    </source>
</evidence>
<organism evidence="1 2">
    <name type="scientific">Hibiscus sabdariffa</name>
    <name type="common">roselle</name>
    <dbReference type="NCBI Taxonomy" id="183260"/>
    <lineage>
        <taxon>Eukaryota</taxon>
        <taxon>Viridiplantae</taxon>
        <taxon>Streptophyta</taxon>
        <taxon>Embryophyta</taxon>
        <taxon>Tracheophyta</taxon>
        <taxon>Spermatophyta</taxon>
        <taxon>Magnoliopsida</taxon>
        <taxon>eudicotyledons</taxon>
        <taxon>Gunneridae</taxon>
        <taxon>Pentapetalae</taxon>
        <taxon>rosids</taxon>
        <taxon>malvids</taxon>
        <taxon>Malvales</taxon>
        <taxon>Malvaceae</taxon>
        <taxon>Malvoideae</taxon>
        <taxon>Hibiscus</taxon>
    </lineage>
</organism>
<comment type="caution">
    <text evidence="1">The sequence shown here is derived from an EMBL/GenBank/DDBJ whole genome shotgun (WGS) entry which is preliminary data.</text>
</comment>
<reference evidence="1 2" key="1">
    <citation type="journal article" date="2024" name="G3 (Bethesda)">
        <title>Genome assembly of Hibiscus sabdariffa L. provides insights into metabolisms of medicinal natural products.</title>
        <authorList>
            <person name="Kim T."/>
        </authorList>
    </citation>
    <scope>NUCLEOTIDE SEQUENCE [LARGE SCALE GENOMIC DNA]</scope>
    <source>
        <strain evidence="1">TK-2024</strain>
        <tissue evidence="1">Old leaves</tissue>
    </source>
</reference>
<dbReference type="EMBL" id="JBBPBM010000008">
    <property type="protein sequence ID" value="KAK8572977.1"/>
    <property type="molecule type" value="Genomic_DNA"/>
</dbReference>
<sequence>MREPLHIAWLHSLYALNLHCSFSSSQTQLKSCSFVVSAVWISPIKRQRCFSYGFSLKNSRFRHLLEDSSMADEVSIRFGSAIKGFLLTFQCKRHDMRSWYCAQSDALISKADGINQNDWISDILGVSSFPLLDTREQAFPCFVQSREISTSRKADDLSMDHPRAA</sequence>
<keyword evidence="2" id="KW-1185">Reference proteome</keyword>
<proteinExistence type="predicted"/>
<accession>A0ABR2F7I2</accession>
<evidence type="ECO:0000313" key="2">
    <source>
        <dbReference type="Proteomes" id="UP001472677"/>
    </source>
</evidence>
<name>A0ABR2F7I2_9ROSI</name>
<gene>
    <name evidence="1" type="ORF">V6N12_029017</name>
</gene>